<sequence>MTISILGSGTSHGVPVVGCTCPVCLSGNVKNKRTRASIAVHYKNTIILIDTATEFRLQAIREGLTKLDAIFFTHSHADHLHGLDDIRSISREKAIPMYGSKADLEEITNRFPYIFYNTVQKGGGKPQVIPHRLTGTGVKVGSIEVKPIPVKHGKLDIYGYRFNKRAAYITDCSEIPEESFPLLQNLDVLIIGALRYRSHPTHFNIEQALQVIKKISPGRAYLTHICHDLDHDQLEDELPGGVFPAYDGLKIDLHPPV</sequence>
<dbReference type="Pfam" id="PF12706">
    <property type="entry name" value="Lactamase_B_2"/>
    <property type="match status" value="1"/>
</dbReference>
<dbReference type="Proteomes" id="UP000587760">
    <property type="component" value="Unassembled WGS sequence"/>
</dbReference>
<dbReference type="CDD" id="cd16279">
    <property type="entry name" value="metallo-hydrolase-like_MBL-fold"/>
    <property type="match status" value="1"/>
</dbReference>
<dbReference type="PANTHER" id="PTHR42663:SF6">
    <property type="entry name" value="HYDROLASE C777.06C-RELATED"/>
    <property type="match status" value="1"/>
</dbReference>
<keyword evidence="3" id="KW-1185">Reference proteome</keyword>
<dbReference type="Gene3D" id="3.60.15.10">
    <property type="entry name" value="Ribonuclease Z/Hydroxyacylglutathione hydrolase-like"/>
    <property type="match status" value="1"/>
</dbReference>
<dbReference type="GO" id="GO:0103043">
    <property type="term" value="F:phosphoribosyl 1,2-cyclic phosphate phosphodiesterase activity"/>
    <property type="evidence" value="ECO:0007669"/>
    <property type="project" value="UniProtKB-EC"/>
</dbReference>
<dbReference type="AlphaFoldDB" id="A0A841R0W3"/>
<evidence type="ECO:0000313" key="3">
    <source>
        <dbReference type="Proteomes" id="UP000587760"/>
    </source>
</evidence>
<dbReference type="RefSeq" id="WP_184742583.1">
    <property type="nucleotide sequence ID" value="NZ_JACHGJ010000001.1"/>
</dbReference>
<reference evidence="2 3" key="1">
    <citation type="submission" date="2020-08" db="EMBL/GenBank/DDBJ databases">
        <title>Genomic Encyclopedia of Type Strains, Phase IV (KMG-IV): sequencing the most valuable type-strain genomes for metagenomic binning, comparative biology and taxonomic classification.</title>
        <authorList>
            <person name="Goeker M."/>
        </authorList>
    </citation>
    <scope>NUCLEOTIDE SEQUENCE [LARGE SCALE GENOMIC DNA]</scope>
    <source>
        <strain evidence="2 3">DSM 2461</strain>
    </source>
</reference>
<dbReference type="PANTHER" id="PTHR42663">
    <property type="entry name" value="HYDROLASE C777.06C-RELATED-RELATED"/>
    <property type="match status" value="1"/>
</dbReference>
<dbReference type="SMART" id="SM00849">
    <property type="entry name" value="Lactamase_B"/>
    <property type="match status" value="1"/>
</dbReference>
<gene>
    <name evidence="2" type="ORF">HNR50_000227</name>
</gene>
<feature type="domain" description="Metallo-beta-lactamase" evidence="1">
    <location>
        <begin position="34"/>
        <end position="224"/>
    </location>
</feature>
<evidence type="ECO:0000313" key="2">
    <source>
        <dbReference type="EMBL" id="MBB6478594.1"/>
    </source>
</evidence>
<name>A0A841R0W3_9SPIO</name>
<dbReference type="SUPFAM" id="SSF56281">
    <property type="entry name" value="Metallo-hydrolase/oxidoreductase"/>
    <property type="match status" value="1"/>
</dbReference>
<dbReference type="InterPro" id="IPR036866">
    <property type="entry name" value="RibonucZ/Hydroxyglut_hydro"/>
</dbReference>
<dbReference type="EC" id="3.1.4.55" evidence="2"/>
<proteinExistence type="predicted"/>
<protein>
    <submittedName>
        <fullName evidence="2">Phosphoribosyl 1,2-cyclic phosphate phosphodiesterase</fullName>
        <ecNumber evidence="2">3.1.4.55</ecNumber>
    </submittedName>
</protein>
<keyword evidence="2" id="KW-0378">Hydrolase</keyword>
<dbReference type="InterPro" id="IPR001279">
    <property type="entry name" value="Metallo-B-lactamas"/>
</dbReference>
<comment type="caution">
    <text evidence="2">The sequence shown here is derived from an EMBL/GenBank/DDBJ whole genome shotgun (WGS) entry which is preliminary data.</text>
</comment>
<evidence type="ECO:0000259" key="1">
    <source>
        <dbReference type="SMART" id="SM00849"/>
    </source>
</evidence>
<organism evidence="2 3">
    <name type="scientific">Spirochaeta isovalerica</name>
    <dbReference type="NCBI Taxonomy" id="150"/>
    <lineage>
        <taxon>Bacteria</taxon>
        <taxon>Pseudomonadati</taxon>
        <taxon>Spirochaetota</taxon>
        <taxon>Spirochaetia</taxon>
        <taxon>Spirochaetales</taxon>
        <taxon>Spirochaetaceae</taxon>
        <taxon>Spirochaeta</taxon>
    </lineage>
</organism>
<dbReference type="EMBL" id="JACHGJ010000001">
    <property type="protein sequence ID" value="MBB6478594.1"/>
    <property type="molecule type" value="Genomic_DNA"/>
</dbReference>
<accession>A0A841R0W3</accession>